<reference evidence="2" key="2">
    <citation type="journal article" date="2021" name="Microorganisms">
        <title>Bacterial Dimethylsulfoniopropionate Biosynthesis in the East China Sea.</title>
        <authorList>
            <person name="Liu J."/>
            <person name="Zhang Y."/>
            <person name="Liu J."/>
            <person name="Zhong H."/>
            <person name="Williams B.T."/>
            <person name="Zheng Y."/>
            <person name="Curson A.R.J."/>
            <person name="Sun C."/>
            <person name="Sun H."/>
            <person name="Song D."/>
            <person name="Wagner Mackenzie B."/>
            <person name="Bermejo Martinez A."/>
            <person name="Todd J.D."/>
            <person name="Zhang X.H."/>
        </authorList>
    </citation>
    <scope>NUCLEOTIDE SEQUENCE</scope>
    <source>
        <strain evidence="2">AESS21</strain>
    </source>
</reference>
<gene>
    <name evidence="2" type="ORF">DYI23_12840</name>
</gene>
<dbReference type="AlphaFoldDB" id="A0A944CD01"/>
<evidence type="ECO:0000313" key="2">
    <source>
        <dbReference type="EMBL" id="MBS8261105.1"/>
    </source>
</evidence>
<keyword evidence="1" id="KW-1133">Transmembrane helix</keyword>
<feature type="transmembrane region" description="Helical" evidence="1">
    <location>
        <begin position="18"/>
        <end position="37"/>
    </location>
</feature>
<proteinExistence type="predicted"/>
<comment type="caution">
    <text evidence="2">The sequence shown here is derived from an EMBL/GenBank/DDBJ whole genome shotgun (WGS) entry which is preliminary data.</text>
</comment>
<evidence type="ECO:0008006" key="4">
    <source>
        <dbReference type="Google" id="ProtNLM"/>
    </source>
</evidence>
<reference evidence="2" key="1">
    <citation type="submission" date="2018-08" db="EMBL/GenBank/DDBJ databases">
        <authorList>
            <person name="Jin W."/>
            <person name="Wang H."/>
            <person name="Yang Y."/>
            <person name="Li M."/>
            <person name="Liu J."/>
        </authorList>
    </citation>
    <scope>NUCLEOTIDE SEQUENCE</scope>
    <source>
        <strain evidence="2">AESS21</strain>
    </source>
</reference>
<keyword evidence="1" id="KW-0472">Membrane</keyword>
<name>A0A944CD01_9HYPH</name>
<accession>A0A944CD01</accession>
<protein>
    <recommendedName>
        <fullName evidence="4">Membrane-anchored protein</fullName>
    </recommendedName>
</protein>
<dbReference type="Proteomes" id="UP000705379">
    <property type="component" value="Unassembled WGS sequence"/>
</dbReference>
<dbReference type="EMBL" id="QTKU01000003">
    <property type="protein sequence ID" value="MBS8261105.1"/>
    <property type="molecule type" value="Genomic_DNA"/>
</dbReference>
<evidence type="ECO:0000313" key="3">
    <source>
        <dbReference type="Proteomes" id="UP000705379"/>
    </source>
</evidence>
<organism evidence="2 3">
    <name type="scientific">Roseibium polysiphoniae</name>
    <dbReference type="NCBI Taxonomy" id="2571221"/>
    <lineage>
        <taxon>Bacteria</taxon>
        <taxon>Pseudomonadati</taxon>
        <taxon>Pseudomonadota</taxon>
        <taxon>Alphaproteobacteria</taxon>
        <taxon>Hyphomicrobiales</taxon>
        <taxon>Stappiaceae</taxon>
        <taxon>Roseibium</taxon>
    </lineage>
</organism>
<sequence length="191" mass="20634">MAKSSDETAVRSLWQSPWLKWGILALIQLALIAIPLADRLNVQMTGTEVTLEVRPIDPRDLLRGDYVIINLAITRLDAGLAKSGETLSSGDKIYVAMDPDGDGLSQPTLITANRSAAGPLAIAGIVRSVSDATVVVDYDLDAFYVPEGTGLEIERMDSSRIRLVARVADDGRSLPVRLLVDGQPFKSEQAF</sequence>
<dbReference type="Pfam" id="PF14345">
    <property type="entry name" value="GDYXXLXY"/>
    <property type="match status" value="1"/>
</dbReference>
<dbReference type="InterPro" id="IPR025833">
    <property type="entry name" value="GDYXXLXY"/>
</dbReference>
<evidence type="ECO:0000256" key="1">
    <source>
        <dbReference type="SAM" id="Phobius"/>
    </source>
</evidence>
<keyword evidence="1" id="KW-0812">Transmembrane</keyword>